<evidence type="ECO:0000256" key="6">
    <source>
        <dbReference type="ARBA" id="ARBA00023136"/>
    </source>
</evidence>
<dbReference type="GO" id="GO:0044718">
    <property type="term" value="P:siderophore transmembrane transport"/>
    <property type="evidence" value="ECO:0007669"/>
    <property type="project" value="TreeGrafter"/>
</dbReference>
<dbReference type="Pfam" id="PF07715">
    <property type="entry name" value="Plug"/>
    <property type="match status" value="1"/>
</dbReference>
<dbReference type="PANTHER" id="PTHR30069">
    <property type="entry name" value="TONB-DEPENDENT OUTER MEMBRANE RECEPTOR"/>
    <property type="match status" value="1"/>
</dbReference>
<feature type="chain" id="PRO_5041685338" evidence="10">
    <location>
        <begin position="20"/>
        <end position="661"/>
    </location>
</feature>
<dbReference type="InterPro" id="IPR000531">
    <property type="entry name" value="Beta-barrel_TonB"/>
</dbReference>
<dbReference type="PANTHER" id="PTHR30069:SF37">
    <property type="entry name" value="FERRIC VIBRIOBACTIN RECEPTOR VIUA"/>
    <property type="match status" value="1"/>
</dbReference>
<sequence length="661" mass="74028">MKQPIAGLLLVAVSQAGLAAPDTKDALDLNVEDLLSVEVTSVSKKAQALNDSAAAVFVITHDDIKRTGVTSIPEALRMAPGMDVSRIDSNKWAVSARGFNGRFANKLLVLIDGRNTYTRSFSGVYWENQDVMLEDVERIEVIRGPGATLWGANAVNGVINIITKHSAKTQGGLAVAGGGTEERGFGGFRYGGRLGEDTTGRVYVKGFNRDANSRANAEPAGDAWDKAQGGFRLDSRLSLQDELTVQGDLYHSTINQTLAIPQIAAPYQSQFGERVDAYGGNLLSRWQHTVSTRSDYSLQLYYDYYWRNEAWFSEGRDTLDLDFQHRFGLLDNHEVIWGFGYQYTHDLTEAGRLLRLSPASRNDQLFSSFIQDEIELVEHTLWLTLGSKFEHNDYSGFEGQPTARLMWAPHSQHRFWAAVSRAVRTPSRAEQNMSILQTVQPPQGFLPAVAVYLNGDRNYRAEDVIAYEIGYRTTFVKALSLDVTAFYNDYDNLRNVSQGGGTFDPVSGVVVVPLTLNNNFQAKTYGYEVAAVWQMLDWWRWDANYSLLKSDFAATTNFIAAAGPQQRVSLRSAWSLRKDLDFDLWLRYVDSNAAVGVFGLQHIDDYVTMDVRLAWRPAQNLELSLVGQNLLSDSHLEFRQENQTLPTFIDRGMYGKLAWSF</sequence>
<evidence type="ECO:0000256" key="5">
    <source>
        <dbReference type="ARBA" id="ARBA00023077"/>
    </source>
</evidence>
<keyword evidence="6 8" id="KW-0472">Membrane</keyword>
<evidence type="ECO:0000256" key="1">
    <source>
        <dbReference type="ARBA" id="ARBA00004571"/>
    </source>
</evidence>
<evidence type="ECO:0000259" key="12">
    <source>
        <dbReference type="Pfam" id="PF07715"/>
    </source>
</evidence>
<keyword evidence="2 8" id="KW-0813">Transport</keyword>
<feature type="signal peptide" evidence="10">
    <location>
        <begin position="1"/>
        <end position="19"/>
    </location>
</feature>
<accession>A0AA91I6B2</accession>
<keyword evidence="10" id="KW-0732">Signal</keyword>
<keyword evidence="4 8" id="KW-0812">Transmembrane</keyword>
<comment type="similarity">
    <text evidence="8 9">Belongs to the TonB-dependent receptor family.</text>
</comment>
<reference evidence="13 14" key="1">
    <citation type="submission" date="2016-03" db="EMBL/GenBank/DDBJ databases">
        <authorList>
            <person name="Heylen K."/>
            <person name="De Vos P."/>
            <person name="Vekeman B."/>
        </authorList>
    </citation>
    <scope>NUCLEOTIDE SEQUENCE [LARGE SCALE GENOMIC DNA]</scope>
    <source>
        <strain evidence="13 14">R-49807</strain>
    </source>
</reference>
<evidence type="ECO:0000256" key="2">
    <source>
        <dbReference type="ARBA" id="ARBA00022448"/>
    </source>
</evidence>
<dbReference type="AlphaFoldDB" id="A0AA91I6B2"/>
<evidence type="ECO:0000313" key="14">
    <source>
        <dbReference type="Proteomes" id="UP000077734"/>
    </source>
</evidence>
<dbReference type="RefSeq" id="WP_064025616.1">
    <property type="nucleotide sequence ID" value="NZ_LUUL01000057.1"/>
</dbReference>
<dbReference type="Pfam" id="PF00593">
    <property type="entry name" value="TonB_dep_Rec_b-barrel"/>
    <property type="match status" value="1"/>
</dbReference>
<dbReference type="Proteomes" id="UP000077734">
    <property type="component" value="Unassembled WGS sequence"/>
</dbReference>
<comment type="subcellular location">
    <subcellularLocation>
        <location evidence="1 8">Cell outer membrane</location>
        <topology evidence="1 8">Multi-pass membrane protein</topology>
    </subcellularLocation>
</comment>
<dbReference type="SUPFAM" id="SSF56935">
    <property type="entry name" value="Porins"/>
    <property type="match status" value="1"/>
</dbReference>
<evidence type="ECO:0000256" key="8">
    <source>
        <dbReference type="PROSITE-ProRule" id="PRU01360"/>
    </source>
</evidence>
<keyword evidence="5 9" id="KW-0798">TonB box</keyword>
<dbReference type="InterPro" id="IPR036942">
    <property type="entry name" value="Beta-barrel_TonB_sf"/>
</dbReference>
<dbReference type="Gene3D" id="2.40.170.20">
    <property type="entry name" value="TonB-dependent receptor, beta-barrel domain"/>
    <property type="match status" value="1"/>
</dbReference>
<dbReference type="InterPro" id="IPR039426">
    <property type="entry name" value="TonB-dep_rcpt-like"/>
</dbReference>
<comment type="caution">
    <text evidence="13">The sequence shown here is derived from an EMBL/GenBank/DDBJ whole genome shotgun (WGS) entry which is preliminary data.</text>
</comment>
<keyword evidence="3 8" id="KW-1134">Transmembrane beta strand</keyword>
<organism evidence="13 14">
    <name type="scientific">Methylomonas koyamae</name>
    <dbReference type="NCBI Taxonomy" id="702114"/>
    <lineage>
        <taxon>Bacteria</taxon>
        <taxon>Pseudomonadati</taxon>
        <taxon>Pseudomonadota</taxon>
        <taxon>Gammaproteobacteria</taxon>
        <taxon>Methylococcales</taxon>
        <taxon>Methylococcaceae</taxon>
        <taxon>Methylomonas</taxon>
    </lineage>
</organism>
<feature type="domain" description="TonB-dependent receptor-like beta-barrel" evidence="11">
    <location>
        <begin position="186"/>
        <end position="630"/>
    </location>
</feature>
<evidence type="ECO:0000256" key="3">
    <source>
        <dbReference type="ARBA" id="ARBA00022452"/>
    </source>
</evidence>
<evidence type="ECO:0000256" key="9">
    <source>
        <dbReference type="RuleBase" id="RU003357"/>
    </source>
</evidence>
<dbReference type="GO" id="GO:0015344">
    <property type="term" value="F:siderophore uptake transmembrane transporter activity"/>
    <property type="evidence" value="ECO:0007669"/>
    <property type="project" value="TreeGrafter"/>
</dbReference>
<evidence type="ECO:0000256" key="7">
    <source>
        <dbReference type="ARBA" id="ARBA00023237"/>
    </source>
</evidence>
<evidence type="ECO:0000256" key="4">
    <source>
        <dbReference type="ARBA" id="ARBA00022692"/>
    </source>
</evidence>
<proteinExistence type="inferred from homology"/>
<keyword evidence="13" id="KW-0675">Receptor</keyword>
<feature type="domain" description="TonB-dependent receptor plug" evidence="12">
    <location>
        <begin position="49"/>
        <end position="158"/>
    </location>
</feature>
<dbReference type="PROSITE" id="PS52016">
    <property type="entry name" value="TONB_DEPENDENT_REC_3"/>
    <property type="match status" value="1"/>
</dbReference>
<name>A0AA91I6B2_9GAMM</name>
<keyword evidence="14" id="KW-1185">Reference proteome</keyword>
<protein>
    <submittedName>
        <fullName evidence="13">TonB-dependent receptor</fullName>
    </submittedName>
</protein>
<dbReference type="Gene3D" id="2.170.130.10">
    <property type="entry name" value="TonB-dependent receptor, plug domain"/>
    <property type="match status" value="1"/>
</dbReference>
<dbReference type="InterPro" id="IPR012910">
    <property type="entry name" value="Plug_dom"/>
</dbReference>
<evidence type="ECO:0000313" key="13">
    <source>
        <dbReference type="EMBL" id="OAI28349.1"/>
    </source>
</evidence>
<dbReference type="GO" id="GO:0009279">
    <property type="term" value="C:cell outer membrane"/>
    <property type="evidence" value="ECO:0007669"/>
    <property type="project" value="UniProtKB-SubCell"/>
</dbReference>
<gene>
    <name evidence="13" type="ORF">A1356_07175</name>
</gene>
<evidence type="ECO:0000256" key="10">
    <source>
        <dbReference type="SAM" id="SignalP"/>
    </source>
</evidence>
<dbReference type="InterPro" id="IPR037066">
    <property type="entry name" value="Plug_dom_sf"/>
</dbReference>
<evidence type="ECO:0000259" key="11">
    <source>
        <dbReference type="Pfam" id="PF00593"/>
    </source>
</evidence>
<keyword evidence="7 8" id="KW-0998">Cell outer membrane</keyword>
<dbReference type="EMBL" id="LUUL01000057">
    <property type="protein sequence ID" value="OAI28349.1"/>
    <property type="molecule type" value="Genomic_DNA"/>
</dbReference>